<feature type="repeat" description="TPR" evidence="1">
    <location>
        <begin position="779"/>
        <end position="812"/>
    </location>
</feature>
<organism evidence="3 4">
    <name type="scientific">Cudoniella acicularis</name>
    <dbReference type="NCBI Taxonomy" id="354080"/>
    <lineage>
        <taxon>Eukaryota</taxon>
        <taxon>Fungi</taxon>
        <taxon>Dikarya</taxon>
        <taxon>Ascomycota</taxon>
        <taxon>Pezizomycotina</taxon>
        <taxon>Leotiomycetes</taxon>
        <taxon>Helotiales</taxon>
        <taxon>Tricladiaceae</taxon>
        <taxon>Cudoniella</taxon>
    </lineage>
</organism>
<dbReference type="GO" id="GO:0009116">
    <property type="term" value="P:nucleoside metabolic process"/>
    <property type="evidence" value="ECO:0007669"/>
    <property type="project" value="InterPro"/>
</dbReference>
<dbReference type="Gene3D" id="3.40.50.1580">
    <property type="entry name" value="Nucleoside phosphorylase domain"/>
    <property type="match status" value="1"/>
</dbReference>
<keyword evidence="4" id="KW-1185">Reference proteome</keyword>
<dbReference type="InterPro" id="IPR019734">
    <property type="entry name" value="TPR_rpt"/>
</dbReference>
<evidence type="ECO:0000313" key="4">
    <source>
        <dbReference type="Proteomes" id="UP000566819"/>
    </source>
</evidence>
<dbReference type="EMBL" id="JAAMPI010000215">
    <property type="protein sequence ID" value="KAF4634015.1"/>
    <property type="molecule type" value="Genomic_DNA"/>
</dbReference>
<dbReference type="AlphaFoldDB" id="A0A8H4RS78"/>
<evidence type="ECO:0008006" key="5">
    <source>
        <dbReference type="Google" id="ProtNLM"/>
    </source>
</evidence>
<dbReference type="GO" id="GO:0003824">
    <property type="term" value="F:catalytic activity"/>
    <property type="evidence" value="ECO:0007669"/>
    <property type="project" value="InterPro"/>
</dbReference>
<feature type="compositionally biased region" description="Basic and acidic residues" evidence="2">
    <location>
        <begin position="320"/>
        <end position="336"/>
    </location>
</feature>
<keyword evidence="1" id="KW-0802">TPR repeat</keyword>
<dbReference type="SUPFAM" id="SSF53167">
    <property type="entry name" value="Purine and uridine phosphorylases"/>
    <property type="match status" value="1"/>
</dbReference>
<dbReference type="PANTHER" id="PTHR46082">
    <property type="entry name" value="ATP/GTP-BINDING PROTEIN-RELATED"/>
    <property type="match status" value="1"/>
</dbReference>
<evidence type="ECO:0000256" key="2">
    <source>
        <dbReference type="SAM" id="MobiDB-lite"/>
    </source>
</evidence>
<dbReference type="Gene3D" id="3.40.50.300">
    <property type="entry name" value="P-loop containing nucleotide triphosphate hydrolases"/>
    <property type="match status" value="1"/>
</dbReference>
<dbReference type="Proteomes" id="UP000566819">
    <property type="component" value="Unassembled WGS sequence"/>
</dbReference>
<gene>
    <name evidence="3" type="ORF">G7Y89_g4101</name>
</gene>
<evidence type="ECO:0000256" key="1">
    <source>
        <dbReference type="PROSITE-ProRule" id="PRU00339"/>
    </source>
</evidence>
<sequence length="1080" mass="121833">MSRILNFDDYKVVLIAPLIVEAQAAWHMLDEEHDGEFPTSQGDDYMYLAGEINGHNVAIATLPSGGVYGIGSAAALAAQVKNTFRKLWIGLLVGVAAGLPDLSGTPPRRDIRLGDVLVGLGDGDNAGLVSYGLGKDTKEGFKPLKWAVQAKTESIVRAAIGKMRIRATTRPHAFLQHYGRIKGKPHDDGVFEDPGQAKDVLYETIVDKGERSQAVPREPRPPEARTRIWYGHIGSGDRLMKNAVERDKLRDTFDLIGLEMEAAGTMNSINVAVIRGVCNYGDEHKNNEWRPYAAAMAAMYARAILYSIPPDSASKGARKPRAEEVSGAAKVEDDAAKAKTDEQHVVSISTSPAIVAALTFMTTLPRYNNQMFSSKEAELVQICRMLENPFDCSHGVCLDGLGGIGKSEIAFEYARRCLDERSVFWFKADSIESVESGYRAIASKINPEFCPETETQDALFRMVKDRLEMHGSLPWLLALDDADDRDLLDRDLERGKSLLADGKIVSAANSLRIEPMCIKDCHALFRKVQAASYIREKNTTVDEFIDLYRNIESHNDLFRRTATAIEQKQESVLLTWEISYLKIARSASPAGKSNPAKLLDLLGFIDSQPSPLRTLSEAEFEFEFKDRIGETPIHSVEFSCGKQETPSVFLRTTFDNRFTSRSDNHLRRAISSLQNYSLIASRDCWVHPVVHSWISRRLSYEDKCKYIKWISEELLRGVFLPENCPEDRWDYFLLPPQFNNIAMNELPPLRHTRVLLSYTHLEPIMRYMTGEKETALGFADLLYRIGLTIAQMGKIQEGVDYLEKAITIMADSIQPMLLQESVPSAQATLWLAQCLHKCQSLTSALHFESIRETFPTDSKANFETQKELLAATIGVVQVLTDMRQPNNNFKIRELVDKSLIPLFNSMPFCHMLRTIVLPEILLYRVEAAEDVEDRNLAIRNIVRYYETDLGEVATGGQPHEWLVLIGQLRGRKKWSLIKEVANTFLEHQNLGSITHQTTRGNNSEHVIKQHEIKLVKLHLKSAIRCFALSSKQTPLKIHFIIVYRLPQLLRYTRYLCVRKLCFPRPTPPNYRTLQGFAIPE</sequence>
<comment type="caution">
    <text evidence="3">The sequence shown here is derived from an EMBL/GenBank/DDBJ whole genome shotgun (WGS) entry which is preliminary data.</text>
</comment>
<dbReference type="PANTHER" id="PTHR46082:SF11">
    <property type="entry name" value="AAA+ ATPASE DOMAIN-CONTAINING PROTEIN-RELATED"/>
    <property type="match status" value="1"/>
</dbReference>
<dbReference type="InterPro" id="IPR035994">
    <property type="entry name" value="Nucleoside_phosphorylase_sf"/>
</dbReference>
<evidence type="ECO:0000313" key="3">
    <source>
        <dbReference type="EMBL" id="KAF4634015.1"/>
    </source>
</evidence>
<dbReference type="InterPro" id="IPR053137">
    <property type="entry name" value="NLR-like"/>
</dbReference>
<dbReference type="OrthoDB" id="3521459at2759"/>
<accession>A0A8H4RS78</accession>
<dbReference type="SUPFAM" id="SSF52540">
    <property type="entry name" value="P-loop containing nucleoside triphosphate hydrolases"/>
    <property type="match status" value="1"/>
</dbReference>
<dbReference type="InterPro" id="IPR027417">
    <property type="entry name" value="P-loop_NTPase"/>
</dbReference>
<reference evidence="3 4" key="1">
    <citation type="submission" date="2020-03" db="EMBL/GenBank/DDBJ databases">
        <title>Draft Genome Sequence of Cudoniella acicularis.</title>
        <authorList>
            <person name="Buettner E."/>
            <person name="Kellner H."/>
        </authorList>
    </citation>
    <scope>NUCLEOTIDE SEQUENCE [LARGE SCALE GENOMIC DNA]</scope>
    <source>
        <strain evidence="3 4">DSM 108380</strain>
    </source>
</reference>
<protein>
    <recommendedName>
        <fullName evidence="5">Nucleoside phosphorylase domain-containing protein</fullName>
    </recommendedName>
</protein>
<feature type="region of interest" description="Disordered" evidence="2">
    <location>
        <begin position="312"/>
        <end position="336"/>
    </location>
</feature>
<dbReference type="PROSITE" id="PS50005">
    <property type="entry name" value="TPR"/>
    <property type="match status" value="1"/>
</dbReference>
<proteinExistence type="predicted"/>
<name>A0A8H4RS78_9HELO</name>